<name>A0A6I4W7P9_9ACTN</name>
<protein>
    <submittedName>
        <fullName evidence="2">DUF397 domain-containing protein</fullName>
    </submittedName>
</protein>
<organism evidence="2 3">
    <name type="scientific">Actinomadura rayongensis</name>
    <dbReference type="NCBI Taxonomy" id="1429076"/>
    <lineage>
        <taxon>Bacteria</taxon>
        <taxon>Bacillati</taxon>
        <taxon>Actinomycetota</taxon>
        <taxon>Actinomycetes</taxon>
        <taxon>Streptosporangiales</taxon>
        <taxon>Thermomonosporaceae</taxon>
        <taxon>Actinomadura</taxon>
    </lineage>
</organism>
<accession>A0A6I4W7P9</accession>
<evidence type="ECO:0000259" key="1">
    <source>
        <dbReference type="Pfam" id="PF04149"/>
    </source>
</evidence>
<evidence type="ECO:0000313" key="3">
    <source>
        <dbReference type="Proteomes" id="UP000431901"/>
    </source>
</evidence>
<dbReference type="Pfam" id="PF04149">
    <property type="entry name" value="DUF397"/>
    <property type="match status" value="1"/>
</dbReference>
<dbReference type="RefSeq" id="WP_161100984.1">
    <property type="nucleotide sequence ID" value="NZ_JBHLYI010000002.1"/>
</dbReference>
<evidence type="ECO:0000313" key="2">
    <source>
        <dbReference type="EMBL" id="MXQ62732.1"/>
    </source>
</evidence>
<feature type="domain" description="DUF397" evidence="1">
    <location>
        <begin position="4"/>
        <end position="58"/>
    </location>
</feature>
<dbReference type="InterPro" id="IPR007278">
    <property type="entry name" value="DUF397"/>
</dbReference>
<sequence>MTFLTWRKSSFSGTGAQSDCVEVASLARDIGVRDSKQPDAGHLTLAPETFAALVAHVKDVRA</sequence>
<comment type="caution">
    <text evidence="2">The sequence shown here is derived from an EMBL/GenBank/DDBJ whole genome shotgun (WGS) entry which is preliminary data.</text>
</comment>
<proteinExistence type="predicted"/>
<dbReference type="OrthoDB" id="3482604at2"/>
<dbReference type="Proteomes" id="UP000431901">
    <property type="component" value="Unassembled WGS sequence"/>
</dbReference>
<gene>
    <name evidence="2" type="ORF">GQ466_01650</name>
</gene>
<keyword evidence="3" id="KW-1185">Reference proteome</keyword>
<dbReference type="AlphaFoldDB" id="A0A6I4W7P9"/>
<dbReference type="EMBL" id="WUTW01000001">
    <property type="protein sequence ID" value="MXQ62732.1"/>
    <property type="molecule type" value="Genomic_DNA"/>
</dbReference>
<reference evidence="2 3" key="1">
    <citation type="submission" date="2019-12" db="EMBL/GenBank/DDBJ databases">
        <title>Nocardia macrotermitis sp. nov. and Nocardia aurantia sp. nov., isolated from the gut of the fungus growing-termite Macrotermes natalensis.</title>
        <authorList>
            <person name="Christine B."/>
            <person name="Rene B."/>
        </authorList>
    </citation>
    <scope>NUCLEOTIDE SEQUENCE [LARGE SCALE GENOMIC DNA]</scope>
    <source>
        <strain evidence="2 3">DSM 102126</strain>
    </source>
</reference>